<dbReference type="GO" id="GO:1990573">
    <property type="term" value="P:potassium ion import across plasma membrane"/>
    <property type="evidence" value="ECO:0007669"/>
    <property type="project" value="TreeGrafter"/>
</dbReference>
<dbReference type="PANTHER" id="PTHR11767">
    <property type="entry name" value="INWARD RECTIFIER POTASSIUM CHANNEL"/>
    <property type="match status" value="1"/>
</dbReference>
<keyword evidence="6 7" id="KW-0407">Ion channel</keyword>
<feature type="region of interest" description="Disordered" evidence="8">
    <location>
        <begin position="61"/>
        <end position="104"/>
    </location>
</feature>
<keyword evidence="9" id="KW-0472">Membrane</keyword>
<evidence type="ECO:0000256" key="1">
    <source>
        <dbReference type="ARBA" id="ARBA00022448"/>
    </source>
</evidence>
<keyword evidence="2 7" id="KW-0633">Potassium transport</keyword>
<organism evidence="10 11">
    <name type="scientific">Skeletonema marinoi</name>
    <dbReference type="NCBI Taxonomy" id="267567"/>
    <lineage>
        <taxon>Eukaryota</taxon>
        <taxon>Sar</taxon>
        <taxon>Stramenopiles</taxon>
        <taxon>Ochrophyta</taxon>
        <taxon>Bacillariophyta</taxon>
        <taxon>Coscinodiscophyceae</taxon>
        <taxon>Thalassiosirophycidae</taxon>
        <taxon>Thalassiosirales</taxon>
        <taxon>Skeletonemataceae</taxon>
        <taxon>Skeletonema</taxon>
        <taxon>Skeletonema marinoi-dohrnii complex</taxon>
    </lineage>
</organism>
<feature type="compositionally biased region" description="Polar residues" evidence="8">
    <location>
        <begin position="14"/>
        <end position="29"/>
    </location>
</feature>
<evidence type="ECO:0000313" key="10">
    <source>
        <dbReference type="EMBL" id="KAK1733737.1"/>
    </source>
</evidence>
<dbReference type="GO" id="GO:0034702">
    <property type="term" value="C:monoatomic ion channel complex"/>
    <property type="evidence" value="ECO:0007669"/>
    <property type="project" value="UniProtKB-KW"/>
</dbReference>
<comment type="similarity">
    <text evidence="7">Belongs to the inward rectifier-type potassium channel (TC 1.A.2.1) family.</text>
</comment>
<evidence type="ECO:0000256" key="6">
    <source>
        <dbReference type="ARBA" id="ARBA00023303"/>
    </source>
</evidence>
<keyword evidence="11" id="KW-1185">Reference proteome</keyword>
<comment type="caution">
    <text evidence="10">The sequence shown here is derived from an EMBL/GenBank/DDBJ whole genome shotgun (WGS) entry which is preliminary data.</text>
</comment>
<dbReference type="GO" id="GO:0005886">
    <property type="term" value="C:plasma membrane"/>
    <property type="evidence" value="ECO:0007669"/>
    <property type="project" value="TreeGrafter"/>
</dbReference>
<feature type="compositionally biased region" description="Basic residues" evidence="8">
    <location>
        <begin position="1"/>
        <end position="10"/>
    </location>
</feature>
<feature type="compositionally biased region" description="Low complexity" evidence="8">
    <location>
        <begin position="75"/>
        <end position="89"/>
    </location>
</feature>
<dbReference type="InterPro" id="IPR016449">
    <property type="entry name" value="K_chnl_inward-rec_Kir"/>
</dbReference>
<sequence>MARKRMRRRRDPNTPGSSSQTGQGHTMQPTMIDGKMVHIRQISTTDEGVLYTHAISERPRNKSNNGSFLCLPLRNNNNSNDPSNTNHKNASPTSKRPTPATPTLQGYKSAYLNRPISKQYTIAPKKRFNSKFLNWADSHHFSLLNTLAQSNPDSHLYRPSMLLFKYINWTFYGTFTQVFLTFMVIYMVVMVLFAWFLMLAGNAQPACIVAAGSPFGESDTEDATRFSDAFALSWTTFTTVGYGMIYTAVGGDFQPNGPDGELAIEPGQCSWVVFLCTAEAFLGLLYAGMCAAILFGKVNRVQSHANIVFSNSVCLQYEEVEEFDEEEDEEDNAVDEVEVQVDEFGEQGGSKLNLSAIEMPIDEEMDEENPLTVDTTMNQSQSPLEESAFIDQFNGCPVLKFQVVNELCNEEGSEIVDAIMKVVGVKFKGQGDRITHSQYVRVNLVDFEHPFFSRVWHGVHILDSTSPLLTDKARQTIQANNGSWPSSWFEHPNIIQEKLDFEDLILTVAGVSNVSAVTVHAYKRYKIGDVLVGYNFAPLVFRDRKTGITEVDLALANDVREQNGMPGEDLTERVDDKMNVSLVSKKEASEGGVGRRSSLVKQSTIRIKPGKSSDALFIDENLTVQSSSSS</sequence>
<dbReference type="GO" id="GO:0034765">
    <property type="term" value="P:regulation of monoatomic ion transmembrane transport"/>
    <property type="evidence" value="ECO:0007669"/>
    <property type="project" value="TreeGrafter"/>
</dbReference>
<dbReference type="Gene3D" id="2.60.40.1400">
    <property type="entry name" value="G protein-activated inward rectifier potassium channel 1"/>
    <property type="match status" value="1"/>
</dbReference>
<evidence type="ECO:0000256" key="5">
    <source>
        <dbReference type="ARBA" id="ARBA00023065"/>
    </source>
</evidence>
<dbReference type="PANTHER" id="PTHR11767:SF102">
    <property type="entry name" value="INWARDLY RECTIFYING POTASSIUM CHANNEL 1, ISOFORM F"/>
    <property type="match status" value="1"/>
</dbReference>
<evidence type="ECO:0000256" key="8">
    <source>
        <dbReference type="SAM" id="MobiDB-lite"/>
    </source>
</evidence>
<evidence type="ECO:0000256" key="3">
    <source>
        <dbReference type="ARBA" id="ARBA00022882"/>
    </source>
</evidence>
<dbReference type="GO" id="GO:0005242">
    <property type="term" value="F:inward rectifier potassium channel activity"/>
    <property type="evidence" value="ECO:0007669"/>
    <property type="project" value="InterPro"/>
</dbReference>
<evidence type="ECO:0000256" key="2">
    <source>
        <dbReference type="ARBA" id="ARBA00022538"/>
    </source>
</evidence>
<name>A0AAD9D4S1_9STRA</name>
<evidence type="ECO:0000256" key="7">
    <source>
        <dbReference type="RuleBase" id="RU003822"/>
    </source>
</evidence>
<protein>
    <submittedName>
        <fullName evidence="10">Potassium channel family protein</fullName>
    </submittedName>
</protein>
<keyword evidence="5 7" id="KW-0406">Ion transport</keyword>
<dbReference type="InterPro" id="IPR014756">
    <property type="entry name" value="Ig_E-set"/>
</dbReference>
<feature type="compositionally biased region" description="Polar residues" evidence="8">
    <location>
        <begin position="90"/>
        <end position="104"/>
    </location>
</feature>
<dbReference type="Proteomes" id="UP001224775">
    <property type="component" value="Unassembled WGS sequence"/>
</dbReference>
<comment type="subcellular location">
    <subcellularLocation>
        <location evidence="7">Membrane</location>
        <topology evidence="7">Multi-pass membrane protein</topology>
    </subcellularLocation>
</comment>
<keyword evidence="1 7" id="KW-0813">Transport</keyword>
<evidence type="ECO:0000256" key="4">
    <source>
        <dbReference type="ARBA" id="ARBA00022958"/>
    </source>
</evidence>
<dbReference type="InterPro" id="IPR013518">
    <property type="entry name" value="K_chnl_inward-rec_Kir_cyto"/>
</dbReference>
<evidence type="ECO:0000313" key="11">
    <source>
        <dbReference type="Proteomes" id="UP001224775"/>
    </source>
</evidence>
<feature type="transmembrane region" description="Helical" evidence="9">
    <location>
        <begin position="169"/>
        <end position="196"/>
    </location>
</feature>
<feature type="transmembrane region" description="Helical" evidence="9">
    <location>
        <begin position="271"/>
        <end position="295"/>
    </location>
</feature>
<keyword evidence="3 7" id="KW-0851">Voltage-gated channel</keyword>
<dbReference type="EMBL" id="JATAAI010000045">
    <property type="protein sequence ID" value="KAK1733737.1"/>
    <property type="molecule type" value="Genomic_DNA"/>
</dbReference>
<keyword evidence="7 9" id="KW-0812">Transmembrane</keyword>
<dbReference type="Gene3D" id="1.10.287.70">
    <property type="match status" value="1"/>
</dbReference>
<proteinExistence type="inferred from homology"/>
<feature type="region of interest" description="Disordered" evidence="8">
    <location>
        <begin position="1"/>
        <end position="29"/>
    </location>
</feature>
<keyword evidence="9" id="KW-1133">Transmembrane helix</keyword>
<keyword evidence="4 7" id="KW-0630">Potassium</keyword>
<dbReference type="AlphaFoldDB" id="A0AAD9D4S1"/>
<evidence type="ECO:0000256" key="9">
    <source>
        <dbReference type="SAM" id="Phobius"/>
    </source>
</evidence>
<accession>A0AAD9D4S1</accession>
<gene>
    <name evidence="10" type="ORF">QTG54_015592</name>
</gene>
<reference evidence="10" key="1">
    <citation type="submission" date="2023-06" db="EMBL/GenBank/DDBJ databases">
        <title>Survivors Of The Sea: Transcriptome response of Skeletonema marinoi to long-term dormancy.</title>
        <authorList>
            <person name="Pinder M.I.M."/>
            <person name="Kourtchenko O."/>
            <person name="Robertson E.K."/>
            <person name="Larsson T."/>
            <person name="Maumus F."/>
            <person name="Osuna-Cruz C.M."/>
            <person name="Vancaester E."/>
            <person name="Stenow R."/>
            <person name="Vandepoele K."/>
            <person name="Ploug H."/>
            <person name="Bruchert V."/>
            <person name="Godhe A."/>
            <person name="Topel M."/>
        </authorList>
    </citation>
    <scope>NUCLEOTIDE SEQUENCE</scope>
    <source>
        <strain evidence="10">R05AC</strain>
    </source>
</reference>
<dbReference type="SUPFAM" id="SSF81324">
    <property type="entry name" value="Voltage-gated potassium channels"/>
    <property type="match status" value="1"/>
</dbReference>
<dbReference type="SUPFAM" id="SSF81296">
    <property type="entry name" value="E set domains"/>
    <property type="match status" value="1"/>
</dbReference>